<organism evidence="6 7">
    <name type="scientific">Cryptosporangium japonicum</name>
    <dbReference type="NCBI Taxonomy" id="80872"/>
    <lineage>
        <taxon>Bacteria</taxon>
        <taxon>Bacillati</taxon>
        <taxon>Actinomycetota</taxon>
        <taxon>Actinomycetes</taxon>
        <taxon>Cryptosporangiales</taxon>
        <taxon>Cryptosporangiaceae</taxon>
        <taxon>Cryptosporangium</taxon>
    </lineage>
</organism>
<dbReference type="Proteomes" id="UP001500967">
    <property type="component" value="Unassembled WGS sequence"/>
</dbReference>
<dbReference type="EMBL" id="BAAAGX010000033">
    <property type="protein sequence ID" value="GAA0274368.1"/>
    <property type="molecule type" value="Genomic_DNA"/>
</dbReference>
<evidence type="ECO:0000313" key="6">
    <source>
        <dbReference type="EMBL" id="GAA0274368.1"/>
    </source>
</evidence>
<dbReference type="Gene3D" id="1.10.357.10">
    <property type="entry name" value="Tetracycline Repressor, domain 2"/>
    <property type="match status" value="1"/>
</dbReference>
<gene>
    <name evidence="6" type="ORF">GCM10009539_72550</name>
</gene>
<dbReference type="Pfam" id="PF02909">
    <property type="entry name" value="TetR_C_1"/>
    <property type="match status" value="1"/>
</dbReference>
<dbReference type="InterPro" id="IPR001647">
    <property type="entry name" value="HTH_TetR"/>
</dbReference>
<feature type="DNA-binding region" description="H-T-H motif" evidence="4">
    <location>
        <begin position="48"/>
        <end position="67"/>
    </location>
</feature>
<reference evidence="6 7" key="1">
    <citation type="journal article" date="2019" name="Int. J. Syst. Evol. Microbiol.">
        <title>The Global Catalogue of Microorganisms (GCM) 10K type strain sequencing project: providing services to taxonomists for standard genome sequencing and annotation.</title>
        <authorList>
            <consortium name="The Broad Institute Genomics Platform"/>
            <consortium name="The Broad Institute Genome Sequencing Center for Infectious Disease"/>
            <person name="Wu L."/>
            <person name="Ma J."/>
        </authorList>
    </citation>
    <scope>NUCLEOTIDE SEQUENCE [LARGE SCALE GENOMIC DNA]</scope>
    <source>
        <strain evidence="6 7">JCM 10425</strain>
    </source>
</reference>
<name>A0ABN0V441_9ACTN</name>
<keyword evidence="3" id="KW-0804">Transcription</keyword>
<evidence type="ECO:0000259" key="5">
    <source>
        <dbReference type="PROSITE" id="PS50977"/>
    </source>
</evidence>
<dbReference type="InterPro" id="IPR036271">
    <property type="entry name" value="Tet_transcr_reg_TetR-rel_C_sf"/>
</dbReference>
<dbReference type="PROSITE" id="PS50977">
    <property type="entry name" value="HTH_TETR_2"/>
    <property type="match status" value="1"/>
</dbReference>
<proteinExistence type="predicted"/>
<dbReference type="SUPFAM" id="SSF48498">
    <property type="entry name" value="Tetracyclin repressor-like, C-terminal domain"/>
    <property type="match status" value="1"/>
</dbReference>
<comment type="caution">
    <text evidence="6">The sequence shown here is derived from an EMBL/GenBank/DDBJ whole genome shotgun (WGS) entry which is preliminary data.</text>
</comment>
<keyword evidence="2 4" id="KW-0238">DNA-binding</keyword>
<dbReference type="InterPro" id="IPR009057">
    <property type="entry name" value="Homeodomain-like_sf"/>
</dbReference>
<evidence type="ECO:0000256" key="1">
    <source>
        <dbReference type="ARBA" id="ARBA00023015"/>
    </source>
</evidence>
<accession>A0ABN0V441</accession>
<evidence type="ECO:0000256" key="3">
    <source>
        <dbReference type="ARBA" id="ARBA00023163"/>
    </source>
</evidence>
<evidence type="ECO:0000313" key="7">
    <source>
        <dbReference type="Proteomes" id="UP001500967"/>
    </source>
</evidence>
<sequence length="224" mass="24100">MFVTIVFMPPRRTPVSRRDRPAKPPLSRDGVVAVALGILREEGLERVTMRRLAAELDTGPASLYVYVQNMAELHGALLDALLADFPLTASDPVDLLVDYTTLLLEYPSLARSVLTLWPSGPNYLRVIDALLGRLAAAGIPPRPAAWGVDVLLQHATASAAEHGTRRESAAADGEWEGLRAAVRDAPDAAYPHIAAHREELVSGAGEQRLRWAFAALVNGIATSA</sequence>
<dbReference type="InterPro" id="IPR004111">
    <property type="entry name" value="Repressor_TetR_C"/>
</dbReference>
<keyword evidence="7" id="KW-1185">Reference proteome</keyword>
<keyword evidence="1" id="KW-0805">Transcription regulation</keyword>
<dbReference type="SUPFAM" id="SSF46689">
    <property type="entry name" value="Homeodomain-like"/>
    <property type="match status" value="1"/>
</dbReference>
<evidence type="ECO:0000256" key="2">
    <source>
        <dbReference type="ARBA" id="ARBA00023125"/>
    </source>
</evidence>
<dbReference type="Pfam" id="PF00440">
    <property type="entry name" value="TetR_N"/>
    <property type="match status" value="1"/>
</dbReference>
<protein>
    <submittedName>
        <fullName evidence="6">TetR/AcrR family transcriptional regulator C-terminal domain-containing protein</fullName>
    </submittedName>
</protein>
<evidence type="ECO:0000256" key="4">
    <source>
        <dbReference type="PROSITE-ProRule" id="PRU00335"/>
    </source>
</evidence>
<feature type="domain" description="HTH tetR-type" evidence="5">
    <location>
        <begin position="25"/>
        <end position="85"/>
    </location>
</feature>